<evidence type="ECO:0000259" key="10">
    <source>
        <dbReference type="Pfam" id="PF13967"/>
    </source>
</evidence>
<dbReference type="OrthoDB" id="1689567at2759"/>
<dbReference type="EMBL" id="LGSR01000013">
    <property type="protein sequence ID" value="KOS21232.1"/>
    <property type="molecule type" value="Genomic_DNA"/>
</dbReference>
<evidence type="ECO:0000259" key="11">
    <source>
        <dbReference type="Pfam" id="PF14703"/>
    </source>
</evidence>
<feature type="domain" description="CSC1/OSCA1-like cytosolic" evidence="11">
    <location>
        <begin position="230"/>
        <end position="455"/>
    </location>
</feature>
<reference evidence="12 13" key="1">
    <citation type="submission" date="2015-07" db="EMBL/GenBank/DDBJ databases">
        <title>The genome of the fungus Escovopsis weberi, a specialized disease agent of ant agriculture.</title>
        <authorList>
            <person name="de Man T.J."/>
            <person name="Stajich J.E."/>
            <person name="Kubicek C.P."/>
            <person name="Chenthamara K."/>
            <person name="Atanasova L."/>
            <person name="Druzhinina I.S."/>
            <person name="Birnbaum S."/>
            <person name="Barribeau S.M."/>
            <person name="Teiling C."/>
            <person name="Suen G."/>
            <person name="Currie C."/>
            <person name="Gerardo N.M."/>
        </authorList>
    </citation>
    <scope>NUCLEOTIDE SEQUENCE [LARGE SCALE GENOMIC DNA]</scope>
</reference>
<feature type="transmembrane region" description="Helical" evidence="8">
    <location>
        <begin position="748"/>
        <end position="767"/>
    </location>
</feature>
<dbReference type="Pfam" id="PF02714">
    <property type="entry name" value="RSN1_7TM"/>
    <property type="match status" value="1"/>
</dbReference>
<feature type="transmembrane region" description="Helical" evidence="8">
    <location>
        <begin position="609"/>
        <end position="636"/>
    </location>
</feature>
<evidence type="ECO:0000256" key="4">
    <source>
        <dbReference type="ARBA" id="ARBA00022692"/>
    </source>
</evidence>
<feature type="transmembrane region" description="Helical" evidence="8">
    <location>
        <begin position="722"/>
        <end position="742"/>
    </location>
</feature>
<gene>
    <name evidence="12" type="ORF">ESCO_004470</name>
</gene>
<evidence type="ECO:0000259" key="9">
    <source>
        <dbReference type="Pfam" id="PF02714"/>
    </source>
</evidence>
<evidence type="ECO:0000256" key="2">
    <source>
        <dbReference type="ARBA" id="ARBA00007779"/>
    </source>
</evidence>
<dbReference type="InterPro" id="IPR032880">
    <property type="entry name" value="CSC1/OSCA1-like_N"/>
</dbReference>
<dbReference type="Pfam" id="PF13967">
    <property type="entry name" value="RSN1_TM"/>
    <property type="match status" value="1"/>
</dbReference>
<feature type="domain" description="CSC1/OSCA1-like 7TM region" evidence="9">
    <location>
        <begin position="466"/>
        <end position="740"/>
    </location>
</feature>
<feature type="transmembrane region" description="Helical" evidence="8">
    <location>
        <begin position="468"/>
        <end position="494"/>
    </location>
</feature>
<evidence type="ECO:0000256" key="3">
    <source>
        <dbReference type="ARBA" id="ARBA00022448"/>
    </source>
</evidence>
<dbReference type="Proteomes" id="UP000053831">
    <property type="component" value="Unassembled WGS sequence"/>
</dbReference>
<dbReference type="InterPro" id="IPR027815">
    <property type="entry name" value="CSC1/OSCA1-like_cyt"/>
</dbReference>
<dbReference type="AlphaFoldDB" id="A0A0M9VVR5"/>
<keyword evidence="4 8" id="KW-0812">Transmembrane</keyword>
<evidence type="ECO:0000256" key="7">
    <source>
        <dbReference type="SAM" id="MobiDB-lite"/>
    </source>
</evidence>
<evidence type="ECO:0000313" key="13">
    <source>
        <dbReference type="Proteomes" id="UP000053831"/>
    </source>
</evidence>
<keyword evidence="3" id="KW-0813">Transport</keyword>
<evidence type="ECO:0000313" key="12">
    <source>
        <dbReference type="EMBL" id="KOS21232.1"/>
    </source>
</evidence>
<dbReference type="InterPro" id="IPR003864">
    <property type="entry name" value="CSC1/OSCA1-like_7TM"/>
</dbReference>
<keyword evidence="6 8" id="KW-0472">Membrane</keyword>
<dbReference type="GO" id="GO:0005227">
    <property type="term" value="F:calcium-activated cation channel activity"/>
    <property type="evidence" value="ECO:0007669"/>
    <property type="project" value="EnsemblFungi"/>
</dbReference>
<feature type="transmembrane region" description="Helical" evidence="8">
    <location>
        <begin position="522"/>
        <end position="541"/>
    </location>
</feature>
<sequence length="871" mass="99270">MFGYSKPETCDPEDYIKPASKSVKDLEVQLILSLALGFAALIAFCTLRPRWPSLYAARKRRLDPRIGLPALTDSFFGWIPRLYRVSEEQILASAGLDAFVFLTFFKMAIRLFAIMAFFATVVLWPINFRFRHFQPMLNDTNPGGDGTDNMRHTYPRPVALPVDSIQMPVPMLALANAPRKDLSRERTWLWAYVLFTYFFVFLTIYFINHETFRIIGYRQDYLGSQCTITDRTFRLTGIPPKYRSEARVRALIEKLGIGKVSAVTMCRDWKRLDEVVARRDKILRALEATWARHLRGQRVATNNFASSPSPMNYGSLGDPHRRGGVREFEDYDEDVDGAEIGEDARLLGGGGGGGPWSETHVSDTSDRPQINLRCGFMGFRSRRVDAIDHYEEQLRIMDEIVLEARKMEYPPTDMMLVTMDSVTSCQMVTQARIDPRPGRFLTKAAPSPSDLVWRNTYESRGVRRLKSWLITIFITFLTLVWIFPTALIASWLSICTLKRFAPSFSHWLEGHSTIHSLFQNGLPTLVVSLLNVLVPYTYDWLSNRQGMISHSDVELSLVSKNFFFTFFNTFFVFAVSRTGFDFWSVLQGFLKDTSKIPAVIATDVDNLSIFYINFIMLQGIGLMPFRILEIGSVFLFPINRLLAKTPRDYAALHKPPAFQYGFYLPTALLVFNLCIIYSVLTWGFAILIFGTVYFSLGYFTFKYMVLYAMDQPQHATGRAWPLICYRIVIGLLVFEVVMVGQIALLEAFVQSVAVLPLIPFTVWYSYYYKRRFEGLMKYIALRAIAPEMGGAGFGAGEGEGERDERDVGMNVGVGVGVSDLRTAVPTSEREEEEDEASPTRFRSRMLLRRGSTLDEMKERGQTFVNPSLISP</sequence>
<dbReference type="PANTHER" id="PTHR13018">
    <property type="entry name" value="PROBABLE MEMBRANE PROTEIN DUF221-RELATED"/>
    <property type="match status" value="1"/>
</dbReference>
<feature type="domain" description="CSC1/OSCA1-like N-terminal transmembrane" evidence="10">
    <location>
        <begin position="28"/>
        <end position="210"/>
    </location>
</feature>
<evidence type="ECO:0000256" key="1">
    <source>
        <dbReference type="ARBA" id="ARBA00004141"/>
    </source>
</evidence>
<name>A0A0M9VVR5_ESCWE</name>
<organism evidence="12 13">
    <name type="scientific">Escovopsis weberi</name>
    <dbReference type="NCBI Taxonomy" id="150374"/>
    <lineage>
        <taxon>Eukaryota</taxon>
        <taxon>Fungi</taxon>
        <taxon>Dikarya</taxon>
        <taxon>Ascomycota</taxon>
        <taxon>Pezizomycotina</taxon>
        <taxon>Sordariomycetes</taxon>
        <taxon>Hypocreomycetidae</taxon>
        <taxon>Hypocreales</taxon>
        <taxon>Hypocreaceae</taxon>
        <taxon>Escovopsis</taxon>
    </lineage>
</organism>
<feature type="region of interest" description="Disordered" evidence="7">
    <location>
        <begin position="821"/>
        <end position="844"/>
    </location>
</feature>
<keyword evidence="5 8" id="KW-1133">Transmembrane helix</keyword>
<accession>A0A0M9VVR5</accession>
<comment type="subcellular location">
    <subcellularLocation>
        <location evidence="1">Membrane</location>
        <topology evidence="1">Multi-pass membrane protein</topology>
    </subcellularLocation>
</comment>
<dbReference type="InterPro" id="IPR045122">
    <property type="entry name" value="Csc1-like"/>
</dbReference>
<evidence type="ECO:0000256" key="6">
    <source>
        <dbReference type="ARBA" id="ARBA00023136"/>
    </source>
</evidence>
<feature type="transmembrane region" description="Helical" evidence="8">
    <location>
        <begin position="684"/>
        <end position="701"/>
    </location>
</feature>
<evidence type="ECO:0000256" key="8">
    <source>
        <dbReference type="SAM" id="Phobius"/>
    </source>
</evidence>
<protein>
    <submittedName>
        <fullName evidence="12">Putative membrane protein</fullName>
    </submittedName>
</protein>
<feature type="transmembrane region" description="Helical" evidence="8">
    <location>
        <begin position="108"/>
        <end position="126"/>
    </location>
</feature>
<dbReference type="PANTHER" id="PTHR13018:SF5">
    <property type="entry name" value="RE44586P"/>
    <property type="match status" value="1"/>
</dbReference>
<comment type="caution">
    <text evidence="12">The sequence shown here is derived from an EMBL/GenBank/DDBJ whole genome shotgun (WGS) entry which is preliminary data.</text>
</comment>
<dbReference type="GO" id="GO:0005886">
    <property type="term" value="C:plasma membrane"/>
    <property type="evidence" value="ECO:0007669"/>
    <property type="project" value="TreeGrafter"/>
</dbReference>
<keyword evidence="13" id="KW-1185">Reference proteome</keyword>
<feature type="transmembrane region" description="Helical" evidence="8">
    <location>
        <begin position="30"/>
        <end position="51"/>
    </location>
</feature>
<evidence type="ECO:0000256" key="5">
    <source>
        <dbReference type="ARBA" id="ARBA00022989"/>
    </source>
</evidence>
<feature type="transmembrane region" description="Helical" evidence="8">
    <location>
        <begin position="188"/>
        <end position="208"/>
    </location>
</feature>
<feature type="transmembrane region" description="Helical" evidence="8">
    <location>
        <begin position="657"/>
        <end position="678"/>
    </location>
</feature>
<proteinExistence type="inferred from homology"/>
<feature type="region of interest" description="Disordered" evidence="7">
    <location>
        <begin position="346"/>
        <end position="365"/>
    </location>
</feature>
<feature type="transmembrane region" description="Helical" evidence="8">
    <location>
        <begin position="562"/>
        <end position="580"/>
    </location>
</feature>
<comment type="similarity">
    <text evidence="2">Belongs to the CSC1 (TC 1.A.17) family.</text>
</comment>
<dbReference type="Pfam" id="PF14703">
    <property type="entry name" value="PHM7_cyt"/>
    <property type="match status" value="1"/>
</dbReference>